<keyword evidence="2" id="KW-1185">Reference proteome</keyword>
<dbReference type="AlphaFoldDB" id="A0AAW1VT49"/>
<organism evidence="1 2">
    <name type="scientific">Rubus argutus</name>
    <name type="common">Southern blackberry</name>
    <dbReference type="NCBI Taxonomy" id="59490"/>
    <lineage>
        <taxon>Eukaryota</taxon>
        <taxon>Viridiplantae</taxon>
        <taxon>Streptophyta</taxon>
        <taxon>Embryophyta</taxon>
        <taxon>Tracheophyta</taxon>
        <taxon>Spermatophyta</taxon>
        <taxon>Magnoliopsida</taxon>
        <taxon>eudicotyledons</taxon>
        <taxon>Gunneridae</taxon>
        <taxon>Pentapetalae</taxon>
        <taxon>rosids</taxon>
        <taxon>fabids</taxon>
        <taxon>Rosales</taxon>
        <taxon>Rosaceae</taxon>
        <taxon>Rosoideae</taxon>
        <taxon>Rosoideae incertae sedis</taxon>
        <taxon>Rubus</taxon>
    </lineage>
</organism>
<accession>A0AAW1VT49</accession>
<dbReference type="Proteomes" id="UP001457282">
    <property type="component" value="Unassembled WGS sequence"/>
</dbReference>
<proteinExistence type="predicted"/>
<dbReference type="EMBL" id="JBEDUW010000007">
    <property type="protein sequence ID" value="KAK9910227.1"/>
    <property type="molecule type" value="Genomic_DNA"/>
</dbReference>
<name>A0AAW1VT49_RUBAR</name>
<reference evidence="1 2" key="1">
    <citation type="journal article" date="2023" name="G3 (Bethesda)">
        <title>A chromosome-length genome assembly and annotation of blackberry (Rubus argutus, cv. 'Hillquist').</title>
        <authorList>
            <person name="Bruna T."/>
            <person name="Aryal R."/>
            <person name="Dudchenko O."/>
            <person name="Sargent D.J."/>
            <person name="Mead D."/>
            <person name="Buti M."/>
            <person name="Cavallini A."/>
            <person name="Hytonen T."/>
            <person name="Andres J."/>
            <person name="Pham M."/>
            <person name="Weisz D."/>
            <person name="Mascagni F."/>
            <person name="Usai G."/>
            <person name="Natali L."/>
            <person name="Bassil N."/>
            <person name="Fernandez G.E."/>
            <person name="Lomsadze A."/>
            <person name="Armour M."/>
            <person name="Olukolu B."/>
            <person name="Poorten T."/>
            <person name="Britton C."/>
            <person name="Davik J."/>
            <person name="Ashrafi H."/>
            <person name="Aiden E.L."/>
            <person name="Borodovsky M."/>
            <person name="Worthington M."/>
        </authorList>
    </citation>
    <scope>NUCLEOTIDE SEQUENCE [LARGE SCALE GENOMIC DNA]</scope>
    <source>
        <strain evidence="1">PI 553951</strain>
    </source>
</reference>
<gene>
    <name evidence="1" type="ORF">M0R45_034196</name>
</gene>
<evidence type="ECO:0000313" key="1">
    <source>
        <dbReference type="EMBL" id="KAK9910227.1"/>
    </source>
</evidence>
<sequence length="120" mass="13495">MLSFFLKCMSSAPPSLLFFEPTTTSDNNSKSPPFIQNTRLQLPWLSILHPTPSFVPVTTFLLPPTQKNPRLPFTKNISPEFKPISNTADKLSEKAIHFLLYFSTYTPRPCIPESNAEGPP</sequence>
<evidence type="ECO:0000313" key="2">
    <source>
        <dbReference type="Proteomes" id="UP001457282"/>
    </source>
</evidence>
<comment type="caution">
    <text evidence="1">The sequence shown here is derived from an EMBL/GenBank/DDBJ whole genome shotgun (WGS) entry which is preliminary data.</text>
</comment>
<protein>
    <submittedName>
        <fullName evidence="1">Uncharacterized protein</fullName>
    </submittedName>
</protein>